<proteinExistence type="inferred from homology"/>
<dbReference type="GO" id="GO:0016485">
    <property type="term" value="P:protein processing"/>
    <property type="evidence" value="ECO:0007669"/>
    <property type="project" value="TreeGrafter"/>
</dbReference>
<dbReference type="Gene3D" id="3.40.390.10">
    <property type="entry name" value="Collagenase (Catalytic Domain)"/>
    <property type="match status" value="1"/>
</dbReference>
<dbReference type="InterPro" id="IPR018497">
    <property type="entry name" value="Peptidase_M13_C"/>
</dbReference>
<dbReference type="RefSeq" id="WP_353649012.1">
    <property type="nucleotide sequence ID" value="NZ_CP159218.1"/>
</dbReference>
<dbReference type="InterPro" id="IPR042089">
    <property type="entry name" value="Peptidase_M13_dom_2"/>
</dbReference>
<sequence length="650" mass="71980">MTSPDRTPAASTTTAVRPQDDLFLSVNGDWLAEAEIPGDLSSIGAMVDLRLESERHVGELLREAAAADPGARGPYDQIGAMFASFVDTDRVEALGATPLAADLGRIEALADLGGFARLLGEFERSGVSGIVRSYVDNDDRNSDRYVVNLLQGGTSLPDEAYYREEQFAEIREQYRSHVERMLALVGIADPADAAARVYAVEEKLAAGHWDKVACRDVLKTYNLRTLAEIEALCPAFDWTGWVVALGGTPGPDGTIGEATVRQPSYLETLSTVLADTSMDDWKLWLSWKLVHAYAPYLSQAFVDENFDFYSRILSGAEDQRDRWKRGVALVESTLSEAVGQIYVERHFPPAAKERMDELVANLIEAYRQSISTLDWMSADTQSRAQQKLDRFTPKIGYPDTWKDYSAIVVDRGDLVGNVRRARAWETDRELRKIGSPVDRSEWFMSPQTVNAYYNPGTNEICFPAAILQPPFFALDASDASNYGAIGAVIGHEIGHGFDDQGSQFDGDGNLSDWWTDADRTAFTARSEALISQFSALRCIEVPDVPVNGGLTVGENIGDLGGLTIGLKAYEIAAGDAATDEDRREVFFSWARAWRSKRREQLARQYLQIDPHSPPDLRTNIARNIDGFHAAFGTTEDDGMWLAESERVRIW</sequence>
<keyword evidence="3" id="KW-0645">Protease</keyword>
<keyword evidence="4" id="KW-0479">Metal-binding</keyword>
<evidence type="ECO:0000256" key="2">
    <source>
        <dbReference type="ARBA" id="ARBA00007357"/>
    </source>
</evidence>
<gene>
    <name evidence="10" type="ORF">ABLG96_19710</name>
</gene>
<keyword evidence="6" id="KW-0862">Zinc</keyword>
<accession>A0AAU8DRA6</accession>
<dbReference type="CDD" id="cd08662">
    <property type="entry name" value="M13"/>
    <property type="match status" value="1"/>
</dbReference>
<comment type="cofactor">
    <cofactor evidence="1">
        <name>Zn(2+)</name>
        <dbReference type="ChEBI" id="CHEBI:29105"/>
    </cofactor>
</comment>
<evidence type="ECO:0000256" key="4">
    <source>
        <dbReference type="ARBA" id="ARBA00022723"/>
    </source>
</evidence>
<dbReference type="GO" id="GO:0004222">
    <property type="term" value="F:metalloendopeptidase activity"/>
    <property type="evidence" value="ECO:0007669"/>
    <property type="project" value="InterPro"/>
</dbReference>
<dbReference type="AlphaFoldDB" id="A0AAU8DRA6"/>
<feature type="domain" description="Peptidase M13 N-terminal" evidence="9">
    <location>
        <begin position="18"/>
        <end position="398"/>
    </location>
</feature>
<protein>
    <submittedName>
        <fullName evidence="10">M13-type metalloendopeptidase</fullName>
        <ecNumber evidence="10">3.4.24.-</ecNumber>
    </submittedName>
</protein>
<dbReference type="GO" id="GO:0046872">
    <property type="term" value="F:metal ion binding"/>
    <property type="evidence" value="ECO:0007669"/>
    <property type="project" value="UniProtKB-KW"/>
</dbReference>
<dbReference type="GO" id="GO:0005886">
    <property type="term" value="C:plasma membrane"/>
    <property type="evidence" value="ECO:0007669"/>
    <property type="project" value="TreeGrafter"/>
</dbReference>
<dbReference type="PANTHER" id="PTHR11733:SF167">
    <property type="entry name" value="FI17812P1-RELATED"/>
    <property type="match status" value="1"/>
</dbReference>
<keyword evidence="7" id="KW-0482">Metalloprotease</keyword>
<evidence type="ECO:0000259" key="9">
    <source>
        <dbReference type="Pfam" id="PF05649"/>
    </source>
</evidence>
<dbReference type="InterPro" id="IPR024079">
    <property type="entry name" value="MetalloPept_cat_dom_sf"/>
</dbReference>
<dbReference type="PROSITE" id="PS51885">
    <property type="entry name" value="NEPRILYSIN"/>
    <property type="match status" value="1"/>
</dbReference>
<dbReference type="Pfam" id="PF05649">
    <property type="entry name" value="Peptidase_M13_N"/>
    <property type="match status" value="1"/>
</dbReference>
<keyword evidence="5 10" id="KW-0378">Hydrolase</keyword>
<dbReference type="PANTHER" id="PTHR11733">
    <property type="entry name" value="ZINC METALLOPROTEASE FAMILY M13 NEPRILYSIN-RELATED"/>
    <property type="match status" value="1"/>
</dbReference>
<dbReference type="SUPFAM" id="SSF55486">
    <property type="entry name" value="Metalloproteases ('zincins'), catalytic domain"/>
    <property type="match status" value="1"/>
</dbReference>
<evidence type="ECO:0000256" key="1">
    <source>
        <dbReference type="ARBA" id="ARBA00001947"/>
    </source>
</evidence>
<dbReference type="InterPro" id="IPR008753">
    <property type="entry name" value="Peptidase_M13_N"/>
</dbReference>
<reference evidence="10" key="1">
    <citation type="submission" date="2024-05" db="EMBL/GenBank/DDBJ databases">
        <authorList>
            <person name="Cai S.Y."/>
            <person name="Jin L.M."/>
            <person name="Li H.R."/>
        </authorList>
    </citation>
    <scope>NUCLEOTIDE SEQUENCE</scope>
    <source>
        <strain evidence="10">A5-74</strain>
    </source>
</reference>
<dbReference type="Pfam" id="PF01431">
    <property type="entry name" value="Peptidase_M13"/>
    <property type="match status" value="1"/>
</dbReference>
<dbReference type="EMBL" id="CP159218">
    <property type="protein sequence ID" value="XCG63397.1"/>
    <property type="molecule type" value="Genomic_DNA"/>
</dbReference>
<evidence type="ECO:0000256" key="6">
    <source>
        <dbReference type="ARBA" id="ARBA00022833"/>
    </source>
</evidence>
<dbReference type="PRINTS" id="PR00786">
    <property type="entry name" value="NEPRILYSIN"/>
</dbReference>
<feature type="domain" description="Peptidase M13 C-terminal" evidence="8">
    <location>
        <begin position="450"/>
        <end position="647"/>
    </location>
</feature>
<evidence type="ECO:0000259" key="8">
    <source>
        <dbReference type="Pfam" id="PF01431"/>
    </source>
</evidence>
<organism evidence="10">
    <name type="scientific">Nakamurella sp. A5-74</name>
    <dbReference type="NCBI Taxonomy" id="3158264"/>
    <lineage>
        <taxon>Bacteria</taxon>
        <taxon>Bacillati</taxon>
        <taxon>Actinomycetota</taxon>
        <taxon>Actinomycetes</taxon>
        <taxon>Nakamurellales</taxon>
        <taxon>Nakamurellaceae</taxon>
        <taxon>Nakamurella</taxon>
    </lineage>
</organism>
<dbReference type="InterPro" id="IPR000718">
    <property type="entry name" value="Peptidase_M13"/>
</dbReference>
<comment type="similarity">
    <text evidence="2">Belongs to the peptidase M13 family.</text>
</comment>
<name>A0AAU8DRA6_9ACTN</name>
<dbReference type="Gene3D" id="1.10.1380.10">
    <property type="entry name" value="Neutral endopeptidase , domain2"/>
    <property type="match status" value="1"/>
</dbReference>
<evidence type="ECO:0000256" key="5">
    <source>
        <dbReference type="ARBA" id="ARBA00022801"/>
    </source>
</evidence>
<dbReference type="EC" id="3.4.24.-" evidence="10"/>
<evidence type="ECO:0000256" key="7">
    <source>
        <dbReference type="ARBA" id="ARBA00023049"/>
    </source>
</evidence>
<evidence type="ECO:0000256" key="3">
    <source>
        <dbReference type="ARBA" id="ARBA00022670"/>
    </source>
</evidence>
<evidence type="ECO:0000313" key="10">
    <source>
        <dbReference type="EMBL" id="XCG63397.1"/>
    </source>
</evidence>